<keyword evidence="1" id="KW-0812">Transmembrane</keyword>
<gene>
    <name evidence="2" type="ORF">GOQ27_07560</name>
</gene>
<proteinExistence type="predicted"/>
<organism evidence="2 3">
    <name type="scientific">Anaeromonas frigoriresistens</name>
    <dbReference type="NCBI Taxonomy" id="2683708"/>
    <lineage>
        <taxon>Bacteria</taxon>
        <taxon>Bacillati</taxon>
        <taxon>Bacillota</taxon>
        <taxon>Tissierellia</taxon>
        <taxon>Tissierellales</taxon>
        <taxon>Thermohalobacteraceae</taxon>
        <taxon>Anaeromonas</taxon>
    </lineage>
</organism>
<dbReference type="RefSeq" id="WP_203366242.1">
    <property type="nucleotide sequence ID" value="NZ_WSFT01000031.1"/>
</dbReference>
<accession>A0A942UWR4</accession>
<evidence type="ECO:0000256" key="1">
    <source>
        <dbReference type="SAM" id="Phobius"/>
    </source>
</evidence>
<dbReference type="EMBL" id="WSFT01000031">
    <property type="protein sequence ID" value="MBS4538316.1"/>
    <property type="molecule type" value="Genomic_DNA"/>
</dbReference>
<name>A0A942UWR4_9FIRM</name>
<dbReference type="Proteomes" id="UP000724672">
    <property type="component" value="Unassembled WGS sequence"/>
</dbReference>
<dbReference type="AlphaFoldDB" id="A0A942UWR4"/>
<feature type="transmembrane region" description="Helical" evidence="1">
    <location>
        <begin position="6"/>
        <end position="25"/>
    </location>
</feature>
<comment type="caution">
    <text evidence="2">The sequence shown here is derived from an EMBL/GenBank/DDBJ whole genome shotgun (WGS) entry which is preliminary data.</text>
</comment>
<sequence length="152" mass="18026">MKKIYIILLAIVAIVVILLVLNTYLERGTFEEIVFNKYVENDVFTYMEIKGDEGERSTEDQEKIEELISYLNNVKLKERSYRLVAEDNKHLRVNLSNKGRSEVLYIVIDKINVNIIYKTTSLEYKGEELRKEYKITDKDFDIEKIQEIYDSL</sequence>
<keyword evidence="1" id="KW-1133">Transmembrane helix</keyword>
<reference evidence="2" key="1">
    <citation type="submission" date="2019-12" db="EMBL/GenBank/DDBJ databases">
        <title>Clostridiaceae gen. nov. sp. nov., isolated from sediment in Xinjiang, China.</title>
        <authorList>
            <person name="Zhang R."/>
        </authorList>
    </citation>
    <scope>NUCLEOTIDE SEQUENCE</scope>
    <source>
        <strain evidence="2">D2Q-11</strain>
    </source>
</reference>
<protein>
    <submittedName>
        <fullName evidence="2">Uncharacterized protein</fullName>
    </submittedName>
</protein>
<evidence type="ECO:0000313" key="2">
    <source>
        <dbReference type="EMBL" id="MBS4538316.1"/>
    </source>
</evidence>
<keyword evidence="1" id="KW-0472">Membrane</keyword>
<evidence type="ECO:0000313" key="3">
    <source>
        <dbReference type="Proteomes" id="UP000724672"/>
    </source>
</evidence>
<keyword evidence="3" id="KW-1185">Reference proteome</keyword>